<evidence type="ECO:0000256" key="8">
    <source>
        <dbReference type="SAM" id="MobiDB-lite"/>
    </source>
</evidence>
<dbReference type="AlphaFoldDB" id="A0A836CPA6"/>
<dbReference type="SUPFAM" id="SSF55347">
    <property type="entry name" value="Glyceraldehyde-3-phosphate dehydrogenase-like, C-terminal domain"/>
    <property type="match status" value="1"/>
</dbReference>
<sequence length="492" mass="55232">MPDLPVTGEATEEIARPSKRPKADPPAHDAEANSQQTKEDVGCVPTSEDCRYFDSALTTFPALYDLFEHGFLPSSVAIVGYARSNMTDEQLRDKLRPFVEKASSDKAALEKFFERVFYRSGGYDDHEAMKAMIKDVEKWEAESATGKANRIFYFAVPPSVFLPTAAAIKDVAMSPSGWSRLIVEKPFGHDLESAKKLTDDLGALYDENYLYRIDHYLGKEMVQNLLVMRFSNTLFEPLWSRDHIASVTFTFKEDFGTEGRGGYFDSNGIIRDVIQNHLMQVFALIAMAPPVKVSGPGYSHFIRDAKVEVLQCIAPIDLNEVVLGQYVAAKDGSKPGYLDDETVPKESVTPTFATVVLRVNNSLNKVLVVPDESTYLKTNIKAPGLRSRPIQSEMDLTYRNRYPSAYNPEAYTRLILEVLRGKQATFVRSDELLSSWEIFTPLLKAIDSGEMGRPIPYEYGSRGPPQSDELIERVGFKYNSNYRWSPTGNAKI</sequence>
<dbReference type="InterPro" id="IPR022674">
    <property type="entry name" value="G6P_DH_NAD-bd"/>
</dbReference>
<dbReference type="InterPro" id="IPR036291">
    <property type="entry name" value="NAD(P)-bd_dom_sf"/>
</dbReference>
<dbReference type="PROSITE" id="PS00069">
    <property type="entry name" value="G6P_DEHYDROGENASE"/>
    <property type="match status" value="1"/>
</dbReference>
<reference evidence="11" key="1">
    <citation type="submission" date="2021-02" db="EMBL/GenBank/DDBJ databases">
        <title>First Annotated Genome of the Yellow-green Alga Tribonema minus.</title>
        <authorList>
            <person name="Mahan K.M."/>
        </authorList>
    </citation>
    <scope>NUCLEOTIDE SEQUENCE</scope>
    <source>
        <strain evidence="11">UTEX B ZZ1240</strain>
    </source>
</reference>
<dbReference type="EC" id="1.1.1.49" evidence="3"/>
<evidence type="ECO:0000313" key="12">
    <source>
        <dbReference type="Proteomes" id="UP000664859"/>
    </source>
</evidence>
<evidence type="ECO:0000256" key="1">
    <source>
        <dbReference type="ARBA" id="ARBA00004937"/>
    </source>
</evidence>
<keyword evidence="5" id="KW-0521">NADP</keyword>
<evidence type="ECO:0000256" key="4">
    <source>
        <dbReference type="ARBA" id="ARBA00022526"/>
    </source>
</evidence>
<dbReference type="PRINTS" id="PR00079">
    <property type="entry name" value="G6PDHDRGNASE"/>
</dbReference>
<dbReference type="EMBL" id="JAFCMP010000030">
    <property type="protein sequence ID" value="KAG5190661.1"/>
    <property type="molecule type" value="Genomic_DNA"/>
</dbReference>
<evidence type="ECO:0000259" key="10">
    <source>
        <dbReference type="Pfam" id="PF02781"/>
    </source>
</evidence>
<proteinExistence type="inferred from homology"/>
<keyword evidence="7" id="KW-0119">Carbohydrate metabolism</keyword>
<dbReference type="Gene3D" id="3.40.50.720">
    <property type="entry name" value="NAD(P)-binding Rossmann-like Domain"/>
    <property type="match status" value="1"/>
</dbReference>
<feature type="domain" description="Glucose-6-phosphate dehydrogenase C-terminal" evidence="10">
    <location>
        <begin position="368"/>
        <end position="478"/>
    </location>
</feature>
<evidence type="ECO:0000313" key="11">
    <source>
        <dbReference type="EMBL" id="KAG5190661.1"/>
    </source>
</evidence>
<evidence type="ECO:0000256" key="6">
    <source>
        <dbReference type="ARBA" id="ARBA00023002"/>
    </source>
</evidence>
<keyword evidence="4" id="KW-0313">Glucose metabolism</keyword>
<dbReference type="Pfam" id="PF00479">
    <property type="entry name" value="G6PD_N"/>
    <property type="match status" value="1"/>
</dbReference>
<dbReference type="OrthoDB" id="60984at2759"/>
<dbReference type="GO" id="GO:0050661">
    <property type="term" value="F:NADP binding"/>
    <property type="evidence" value="ECO:0007669"/>
    <property type="project" value="InterPro"/>
</dbReference>
<comment type="pathway">
    <text evidence="1">Carbohydrate degradation; pentose phosphate pathway; D-ribulose 5-phosphate from D-glucose 6-phosphate (oxidative stage): step 1/3.</text>
</comment>
<dbReference type="SUPFAM" id="SSF51735">
    <property type="entry name" value="NAD(P)-binding Rossmann-fold domains"/>
    <property type="match status" value="1"/>
</dbReference>
<organism evidence="11 12">
    <name type="scientific">Tribonema minus</name>
    <dbReference type="NCBI Taxonomy" id="303371"/>
    <lineage>
        <taxon>Eukaryota</taxon>
        <taxon>Sar</taxon>
        <taxon>Stramenopiles</taxon>
        <taxon>Ochrophyta</taxon>
        <taxon>PX clade</taxon>
        <taxon>Xanthophyceae</taxon>
        <taxon>Tribonematales</taxon>
        <taxon>Tribonemataceae</taxon>
        <taxon>Tribonema</taxon>
    </lineage>
</organism>
<keyword evidence="6" id="KW-0560">Oxidoreductase</keyword>
<name>A0A836CPA6_9STRA</name>
<dbReference type="Gene3D" id="3.30.360.10">
    <property type="entry name" value="Dihydrodipicolinate Reductase, domain 2"/>
    <property type="match status" value="2"/>
</dbReference>
<evidence type="ECO:0000256" key="5">
    <source>
        <dbReference type="ARBA" id="ARBA00022857"/>
    </source>
</evidence>
<dbReference type="PANTHER" id="PTHR23429">
    <property type="entry name" value="GLUCOSE-6-PHOSPHATE 1-DEHYDROGENASE G6PD"/>
    <property type="match status" value="1"/>
</dbReference>
<comment type="similarity">
    <text evidence="2">Belongs to the glucose-6-phosphate dehydrogenase family.</text>
</comment>
<feature type="domain" description="Glucose-6-phosphate dehydrogenase NAD-binding" evidence="9">
    <location>
        <begin position="59"/>
        <end position="224"/>
    </location>
</feature>
<evidence type="ECO:0000256" key="7">
    <source>
        <dbReference type="ARBA" id="ARBA00023277"/>
    </source>
</evidence>
<dbReference type="Pfam" id="PF02781">
    <property type="entry name" value="G6PD_C"/>
    <property type="match status" value="2"/>
</dbReference>
<gene>
    <name evidence="11" type="ORF">JKP88DRAFT_298084</name>
</gene>
<feature type="region of interest" description="Disordered" evidence="8">
    <location>
        <begin position="1"/>
        <end position="42"/>
    </location>
</feature>
<accession>A0A836CPA6</accession>
<dbReference type="InterPro" id="IPR001282">
    <property type="entry name" value="G6P_DH"/>
</dbReference>
<dbReference type="PANTHER" id="PTHR23429:SF0">
    <property type="entry name" value="GLUCOSE-6-PHOSPHATE 1-DEHYDROGENASE"/>
    <property type="match status" value="1"/>
</dbReference>
<keyword evidence="12" id="KW-1185">Reference proteome</keyword>
<evidence type="ECO:0000259" key="9">
    <source>
        <dbReference type="Pfam" id="PF00479"/>
    </source>
</evidence>
<protein>
    <recommendedName>
        <fullName evidence="3">glucose-6-phosphate dehydrogenase (NADP(+))</fullName>
        <ecNumber evidence="3">1.1.1.49</ecNumber>
    </recommendedName>
</protein>
<feature type="compositionally biased region" description="Basic and acidic residues" evidence="8">
    <location>
        <begin position="13"/>
        <end position="41"/>
    </location>
</feature>
<dbReference type="InterPro" id="IPR022675">
    <property type="entry name" value="G6P_DH_C"/>
</dbReference>
<dbReference type="Proteomes" id="UP000664859">
    <property type="component" value="Unassembled WGS sequence"/>
</dbReference>
<dbReference type="GO" id="GO:0006006">
    <property type="term" value="P:glucose metabolic process"/>
    <property type="evidence" value="ECO:0007669"/>
    <property type="project" value="UniProtKB-KW"/>
</dbReference>
<dbReference type="HAMAP" id="MF_00966">
    <property type="entry name" value="G6PD"/>
    <property type="match status" value="1"/>
</dbReference>
<evidence type="ECO:0000256" key="2">
    <source>
        <dbReference type="ARBA" id="ARBA00009975"/>
    </source>
</evidence>
<dbReference type="GO" id="GO:0009051">
    <property type="term" value="P:pentose-phosphate shunt, oxidative branch"/>
    <property type="evidence" value="ECO:0007669"/>
    <property type="project" value="TreeGrafter"/>
</dbReference>
<dbReference type="GO" id="GO:0004345">
    <property type="term" value="F:glucose-6-phosphate dehydrogenase activity"/>
    <property type="evidence" value="ECO:0007669"/>
    <property type="project" value="UniProtKB-EC"/>
</dbReference>
<comment type="caution">
    <text evidence="11">The sequence shown here is derived from an EMBL/GenBank/DDBJ whole genome shotgun (WGS) entry which is preliminary data.</text>
</comment>
<feature type="domain" description="Glucose-6-phosphate dehydrogenase C-terminal" evidence="10">
    <location>
        <begin position="226"/>
        <end position="362"/>
    </location>
</feature>
<dbReference type="UniPathway" id="UPA00115"/>
<dbReference type="PIRSF" id="PIRSF000110">
    <property type="entry name" value="G6PD"/>
    <property type="match status" value="1"/>
</dbReference>
<evidence type="ECO:0000256" key="3">
    <source>
        <dbReference type="ARBA" id="ARBA00013019"/>
    </source>
</evidence>
<dbReference type="InterPro" id="IPR019796">
    <property type="entry name" value="G6P_DH_AS"/>
</dbReference>